<dbReference type="InterPro" id="IPR010064">
    <property type="entry name" value="HK97-gp10_tail"/>
</dbReference>
<dbReference type="RefSeq" id="WP_264516194.1">
    <property type="nucleotide sequence ID" value="NZ_JAPDDR010000016.1"/>
</dbReference>
<dbReference type="Proteomes" id="UP001165653">
    <property type="component" value="Unassembled WGS sequence"/>
</dbReference>
<name>A0ABT3GAG1_9BACT</name>
<dbReference type="NCBIfam" id="TIGR01725">
    <property type="entry name" value="phge_HK97_gp10"/>
    <property type="match status" value="1"/>
</dbReference>
<accession>A0ABT3GAG1</accession>
<gene>
    <name evidence="1" type="ORF">OJ996_23710</name>
</gene>
<sequence>MANRIEITGFKQLRDSVAKLDRRLQRRVYGAAVRAGGKLLVDAAQAAVPVRTGAVKRSLVHRASSKPSKGLFGVKVTVKGGARSSDRLAHRRGGKGADYHPDAVERYYRFTELGTKHHPAQPYLKPALEGKADEVLNVVKRELAAGLEREAKSL</sequence>
<comment type="caution">
    <text evidence="1">The sequence shown here is derived from an EMBL/GenBank/DDBJ whole genome shotgun (WGS) entry which is preliminary data.</text>
</comment>
<reference evidence="1" key="1">
    <citation type="submission" date="2022-10" db="EMBL/GenBank/DDBJ databases">
        <title>Luteolibacter sp. GHJ8, whole genome shotgun sequencing project.</title>
        <authorList>
            <person name="Zhao G."/>
            <person name="Shen L."/>
        </authorList>
    </citation>
    <scope>NUCLEOTIDE SEQUENCE</scope>
    <source>
        <strain evidence="1">GHJ8</strain>
    </source>
</reference>
<evidence type="ECO:0000313" key="1">
    <source>
        <dbReference type="EMBL" id="MCW1916614.1"/>
    </source>
</evidence>
<proteinExistence type="predicted"/>
<evidence type="ECO:0000313" key="2">
    <source>
        <dbReference type="Proteomes" id="UP001165653"/>
    </source>
</evidence>
<keyword evidence="2" id="KW-1185">Reference proteome</keyword>
<dbReference type="EMBL" id="JAPDDR010000016">
    <property type="protein sequence ID" value="MCW1916614.1"/>
    <property type="molecule type" value="Genomic_DNA"/>
</dbReference>
<dbReference type="Pfam" id="PF04883">
    <property type="entry name" value="HK97-gp10_like"/>
    <property type="match status" value="1"/>
</dbReference>
<protein>
    <submittedName>
        <fullName evidence="1">HK97 gp10 family phage protein</fullName>
    </submittedName>
</protein>
<organism evidence="1 2">
    <name type="scientific">Luteolibacter rhizosphaerae</name>
    <dbReference type="NCBI Taxonomy" id="2989719"/>
    <lineage>
        <taxon>Bacteria</taxon>
        <taxon>Pseudomonadati</taxon>
        <taxon>Verrucomicrobiota</taxon>
        <taxon>Verrucomicrobiia</taxon>
        <taxon>Verrucomicrobiales</taxon>
        <taxon>Verrucomicrobiaceae</taxon>
        <taxon>Luteolibacter</taxon>
    </lineage>
</organism>